<gene>
    <name evidence="4" type="ORF">ACJMK2_029095</name>
</gene>
<dbReference type="EMBL" id="JBJQND010000003">
    <property type="protein sequence ID" value="KAL3882788.1"/>
    <property type="molecule type" value="Genomic_DNA"/>
</dbReference>
<keyword evidence="1" id="KW-0106">Calcium</keyword>
<comment type="caution">
    <text evidence="4">The sequence shown here is derived from an EMBL/GenBank/DDBJ whole genome shotgun (WGS) entry which is preliminary data.</text>
</comment>
<feature type="signal peptide" evidence="2">
    <location>
        <begin position="1"/>
        <end position="18"/>
    </location>
</feature>
<organism evidence="4 5">
    <name type="scientific">Sinanodonta woodiana</name>
    <name type="common">Chinese pond mussel</name>
    <name type="synonym">Anodonta woodiana</name>
    <dbReference type="NCBI Taxonomy" id="1069815"/>
    <lineage>
        <taxon>Eukaryota</taxon>
        <taxon>Metazoa</taxon>
        <taxon>Spiralia</taxon>
        <taxon>Lophotrochozoa</taxon>
        <taxon>Mollusca</taxon>
        <taxon>Bivalvia</taxon>
        <taxon>Autobranchia</taxon>
        <taxon>Heteroconchia</taxon>
        <taxon>Palaeoheterodonta</taxon>
        <taxon>Unionida</taxon>
        <taxon>Unionoidea</taxon>
        <taxon>Unionidae</taxon>
        <taxon>Unioninae</taxon>
        <taxon>Sinanodonta</taxon>
    </lineage>
</organism>
<sequence length="138" mass="15725">MKAGLFFLLLCIFIGVIAHPERPPIPDDPNARHLFQLADMNRTADGYLTEAEVDDIFTQFDIDGDNRVNEAEFVKHWTDLNLGQNVSALVLFTRADTDGDGHISRNPDMGRIFYYFDRDGDHKVSLPEFVTVWYSLSS</sequence>
<evidence type="ECO:0000313" key="5">
    <source>
        <dbReference type="Proteomes" id="UP001634394"/>
    </source>
</evidence>
<dbReference type="Gene3D" id="1.10.238.10">
    <property type="entry name" value="EF-hand"/>
    <property type="match status" value="1"/>
</dbReference>
<dbReference type="Proteomes" id="UP001634394">
    <property type="component" value="Unassembled WGS sequence"/>
</dbReference>
<dbReference type="Pfam" id="PF13833">
    <property type="entry name" value="EF-hand_8"/>
    <property type="match status" value="2"/>
</dbReference>
<proteinExistence type="predicted"/>
<accession>A0ABD3XCS2</accession>
<keyword evidence="5" id="KW-1185">Reference proteome</keyword>
<dbReference type="Pfam" id="PF13202">
    <property type="entry name" value="EF-hand_5"/>
    <property type="match status" value="1"/>
</dbReference>
<dbReference type="SMART" id="SM00054">
    <property type="entry name" value="EFh"/>
    <property type="match status" value="2"/>
</dbReference>
<reference evidence="4 5" key="1">
    <citation type="submission" date="2024-11" db="EMBL/GenBank/DDBJ databases">
        <title>Chromosome-level genome assembly of the freshwater bivalve Anodonta woodiana.</title>
        <authorList>
            <person name="Chen X."/>
        </authorList>
    </citation>
    <scope>NUCLEOTIDE SEQUENCE [LARGE SCALE GENOMIC DNA]</scope>
    <source>
        <strain evidence="4">MN2024</strain>
        <tissue evidence="4">Gills</tissue>
    </source>
</reference>
<dbReference type="InterPro" id="IPR011992">
    <property type="entry name" value="EF-hand-dom_pair"/>
</dbReference>
<evidence type="ECO:0000259" key="3">
    <source>
        <dbReference type="PROSITE" id="PS50222"/>
    </source>
</evidence>
<feature type="domain" description="EF-hand" evidence="3">
    <location>
        <begin position="48"/>
        <end position="83"/>
    </location>
</feature>
<dbReference type="PROSITE" id="PS00018">
    <property type="entry name" value="EF_HAND_1"/>
    <property type="match status" value="2"/>
</dbReference>
<keyword evidence="2" id="KW-0732">Signal</keyword>
<dbReference type="SUPFAM" id="SSF47473">
    <property type="entry name" value="EF-hand"/>
    <property type="match status" value="1"/>
</dbReference>
<dbReference type="AlphaFoldDB" id="A0ABD3XCS2"/>
<evidence type="ECO:0000256" key="1">
    <source>
        <dbReference type="ARBA" id="ARBA00022837"/>
    </source>
</evidence>
<protein>
    <recommendedName>
        <fullName evidence="3">EF-hand domain-containing protein</fullName>
    </recommendedName>
</protein>
<dbReference type="InterPro" id="IPR002048">
    <property type="entry name" value="EF_hand_dom"/>
</dbReference>
<evidence type="ECO:0000256" key="2">
    <source>
        <dbReference type="SAM" id="SignalP"/>
    </source>
</evidence>
<evidence type="ECO:0000313" key="4">
    <source>
        <dbReference type="EMBL" id="KAL3882788.1"/>
    </source>
</evidence>
<dbReference type="PROSITE" id="PS50222">
    <property type="entry name" value="EF_HAND_2"/>
    <property type="match status" value="1"/>
</dbReference>
<feature type="chain" id="PRO_5044748409" description="EF-hand domain-containing protein" evidence="2">
    <location>
        <begin position="19"/>
        <end position="138"/>
    </location>
</feature>
<name>A0ABD3XCS2_SINWO</name>
<dbReference type="InterPro" id="IPR018247">
    <property type="entry name" value="EF_Hand_1_Ca_BS"/>
</dbReference>